<dbReference type="InterPro" id="IPR029024">
    <property type="entry name" value="TerB-like"/>
</dbReference>
<dbReference type="EMBL" id="RJTM01000002">
    <property type="protein sequence ID" value="RNL95079.1"/>
    <property type="molecule type" value="Genomic_DNA"/>
</dbReference>
<dbReference type="SUPFAM" id="SSF158682">
    <property type="entry name" value="TerB-like"/>
    <property type="match status" value="1"/>
</dbReference>
<organism evidence="1 2">
    <name type="scientific">Sinomicrobium pectinilyticum</name>
    <dbReference type="NCBI Taxonomy" id="1084421"/>
    <lineage>
        <taxon>Bacteria</taxon>
        <taxon>Pseudomonadati</taxon>
        <taxon>Bacteroidota</taxon>
        <taxon>Flavobacteriia</taxon>
        <taxon>Flavobacteriales</taxon>
        <taxon>Flavobacteriaceae</taxon>
        <taxon>Sinomicrobium</taxon>
    </lineage>
</organism>
<evidence type="ECO:0000313" key="2">
    <source>
        <dbReference type="Proteomes" id="UP000267469"/>
    </source>
</evidence>
<name>A0A3N0F500_SINP1</name>
<keyword evidence="2" id="KW-1185">Reference proteome</keyword>
<dbReference type="Gene3D" id="1.10.3680.10">
    <property type="entry name" value="TerB-like"/>
    <property type="match status" value="1"/>
</dbReference>
<proteinExistence type="predicted"/>
<accession>A0A3N0F500</accession>
<protein>
    <submittedName>
        <fullName evidence="1">TerB family tellurite resistance protein</fullName>
    </submittedName>
</protein>
<dbReference type="OrthoDB" id="1143847at2"/>
<reference evidence="1 2" key="1">
    <citation type="submission" date="2018-10" db="EMBL/GenBank/DDBJ databases">
        <title>Sinomicrobium pectinilyticum sp. nov., a pectinase-producing bacterium isolated from alkaline and saline soil, and emended description of the genus Sinomicrobium.</title>
        <authorList>
            <person name="Cheng B."/>
            <person name="Li C."/>
            <person name="Lai Q."/>
            <person name="Du M."/>
            <person name="Shao Z."/>
            <person name="Xu P."/>
            <person name="Yang C."/>
        </authorList>
    </citation>
    <scope>NUCLEOTIDE SEQUENCE [LARGE SCALE GENOMIC DNA]</scope>
    <source>
        <strain evidence="1 2">5DNS001</strain>
    </source>
</reference>
<gene>
    <name evidence="1" type="ORF">ED312_00290</name>
</gene>
<dbReference type="AlphaFoldDB" id="A0A3N0F500"/>
<sequence length="133" mass="15372">MNTEKEKLSLLADMIALAKSDGNIKDIEYRFLLTVAEQLGVEKKTLDKLFTTKVENVPLKPESERILQFHRLVLLMNIDRSSSPREIEKIKDLGIHMGLNPLATNKVLEIMHHYPDKVIPPDVLVRIFKTYYN</sequence>
<evidence type="ECO:0000313" key="1">
    <source>
        <dbReference type="EMBL" id="RNL95079.1"/>
    </source>
</evidence>
<dbReference type="Proteomes" id="UP000267469">
    <property type="component" value="Unassembled WGS sequence"/>
</dbReference>
<dbReference type="RefSeq" id="WP_123213991.1">
    <property type="nucleotide sequence ID" value="NZ_RJTM01000002.1"/>
</dbReference>
<comment type="caution">
    <text evidence="1">The sequence shown here is derived from an EMBL/GenBank/DDBJ whole genome shotgun (WGS) entry which is preliminary data.</text>
</comment>